<reference evidence="12 13" key="1">
    <citation type="submission" date="2020-08" db="EMBL/GenBank/DDBJ databases">
        <title>Genomic Encyclopedia of Type Strains, Phase IV (KMG-IV): sequencing the most valuable type-strain genomes for metagenomic binning, comparative biology and taxonomic classification.</title>
        <authorList>
            <person name="Goeker M."/>
        </authorList>
    </citation>
    <scope>NUCLEOTIDE SEQUENCE [LARGE SCALE GENOMIC DNA]</scope>
    <source>
        <strain evidence="12 13">DSM 29007</strain>
    </source>
</reference>
<feature type="domain" description="Peptidase M50" evidence="11">
    <location>
        <begin position="127"/>
        <end position="304"/>
    </location>
</feature>
<evidence type="ECO:0000256" key="2">
    <source>
        <dbReference type="ARBA" id="ARBA00004141"/>
    </source>
</evidence>
<sequence>MPDISGPFAAWRLVELHDQQVLQARLHPGVPADDPALSEWLARWPGRRYVQSGGDGVEITLTRRARVRTRERWWLHALLLVLTLATATVAGCLLVPGDPMGWAESAGHAIPVPARYDLRSVAPGLWFSLPLLCILGAHEAGHWALARRHGMDVSPPWFLPAPPLLSPIGTFGAFIRIRSPLINRAALLDMGAAGPLAGFVLAVPVYLAGLMMSQPLAQRFSGASLAVMTGDGALPLGESILLHVLRAATPMGHAPLVLLHPLAAAGWFGLFFTALNLFPISQLDGGHVVYSLSPRAHRVASRATLALLLGMGWLYTGWWFWAGLVLMIGRGKLAHPPVFDPGFRLDARRRAVAWACLVIFVIAWVPIPFVL</sequence>
<evidence type="ECO:0000259" key="11">
    <source>
        <dbReference type="Pfam" id="PF02163"/>
    </source>
</evidence>
<evidence type="ECO:0000256" key="8">
    <source>
        <dbReference type="ARBA" id="ARBA00022989"/>
    </source>
</evidence>
<organism evidence="12 13">
    <name type="scientific">Longimicrobium terrae</name>
    <dbReference type="NCBI Taxonomy" id="1639882"/>
    <lineage>
        <taxon>Bacteria</taxon>
        <taxon>Pseudomonadati</taxon>
        <taxon>Gemmatimonadota</taxon>
        <taxon>Longimicrobiia</taxon>
        <taxon>Longimicrobiales</taxon>
        <taxon>Longimicrobiaceae</taxon>
        <taxon>Longimicrobium</taxon>
    </lineage>
</organism>
<dbReference type="PANTHER" id="PTHR31412:SF0">
    <property type="entry name" value="ZINC METALLOPROTEASE EGY1, CHLOROPLASTIC-RELATED"/>
    <property type="match status" value="1"/>
</dbReference>
<evidence type="ECO:0000256" key="4">
    <source>
        <dbReference type="ARBA" id="ARBA00022670"/>
    </source>
</evidence>
<feature type="transmembrane region" description="Helical" evidence="10">
    <location>
        <begin position="192"/>
        <end position="211"/>
    </location>
</feature>
<feature type="transmembrane region" description="Helical" evidence="10">
    <location>
        <begin position="157"/>
        <end position="177"/>
    </location>
</feature>
<dbReference type="EMBL" id="JACHIA010000040">
    <property type="protein sequence ID" value="MBB6074083.1"/>
    <property type="molecule type" value="Genomic_DNA"/>
</dbReference>
<evidence type="ECO:0000256" key="7">
    <source>
        <dbReference type="ARBA" id="ARBA00022946"/>
    </source>
</evidence>
<evidence type="ECO:0000256" key="6">
    <source>
        <dbReference type="ARBA" id="ARBA00022801"/>
    </source>
</evidence>
<feature type="transmembrane region" description="Helical" evidence="10">
    <location>
        <begin position="125"/>
        <end position="145"/>
    </location>
</feature>
<dbReference type="GO" id="GO:0008233">
    <property type="term" value="F:peptidase activity"/>
    <property type="evidence" value="ECO:0007669"/>
    <property type="project" value="UniProtKB-KW"/>
</dbReference>
<dbReference type="CDD" id="cd06160">
    <property type="entry name" value="S2P-M50_like_2"/>
    <property type="match status" value="1"/>
</dbReference>
<dbReference type="GO" id="GO:0006508">
    <property type="term" value="P:proteolysis"/>
    <property type="evidence" value="ECO:0007669"/>
    <property type="project" value="UniProtKB-KW"/>
</dbReference>
<comment type="similarity">
    <text evidence="3">Belongs to the peptidase M50B family.</text>
</comment>
<dbReference type="PANTHER" id="PTHR31412">
    <property type="entry name" value="ZINC METALLOPROTEASE EGY1"/>
    <property type="match status" value="1"/>
</dbReference>
<keyword evidence="8 10" id="KW-1133">Transmembrane helix</keyword>
<comment type="caution">
    <text evidence="12">The sequence shown here is derived from an EMBL/GenBank/DDBJ whole genome shotgun (WGS) entry which is preliminary data.</text>
</comment>
<keyword evidence="4 12" id="KW-0645">Protease</keyword>
<dbReference type="Proteomes" id="UP000582837">
    <property type="component" value="Unassembled WGS sequence"/>
</dbReference>
<dbReference type="InterPro" id="IPR044838">
    <property type="entry name" value="EGY1-like"/>
</dbReference>
<dbReference type="Pfam" id="PF02163">
    <property type="entry name" value="Peptidase_M50"/>
    <property type="match status" value="1"/>
</dbReference>
<feature type="transmembrane region" description="Helical" evidence="10">
    <location>
        <begin position="351"/>
        <end position="370"/>
    </location>
</feature>
<dbReference type="RefSeq" id="WP_170034248.1">
    <property type="nucleotide sequence ID" value="NZ_JABDTL010000001.1"/>
</dbReference>
<evidence type="ECO:0000256" key="3">
    <source>
        <dbReference type="ARBA" id="ARBA00007931"/>
    </source>
</evidence>
<keyword evidence="9 10" id="KW-0472">Membrane</keyword>
<evidence type="ECO:0000256" key="5">
    <source>
        <dbReference type="ARBA" id="ARBA00022692"/>
    </source>
</evidence>
<keyword evidence="13" id="KW-1185">Reference proteome</keyword>
<keyword evidence="6" id="KW-0378">Hydrolase</keyword>
<comment type="cofactor">
    <cofactor evidence="1">
        <name>Zn(2+)</name>
        <dbReference type="ChEBI" id="CHEBI:29105"/>
    </cofactor>
</comment>
<keyword evidence="7" id="KW-0809">Transit peptide</keyword>
<evidence type="ECO:0000256" key="1">
    <source>
        <dbReference type="ARBA" id="ARBA00001947"/>
    </source>
</evidence>
<evidence type="ECO:0000256" key="9">
    <source>
        <dbReference type="ARBA" id="ARBA00023136"/>
    </source>
</evidence>
<evidence type="ECO:0000313" key="13">
    <source>
        <dbReference type="Proteomes" id="UP000582837"/>
    </source>
</evidence>
<accession>A0A841H831</accession>
<dbReference type="InterPro" id="IPR008915">
    <property type="entry name" value="Peptidase_M50"/>
</dbReference>
<keyword evidence="5 10" id="KW-0812">Transmembrane</keyword>
<proteinExistence type="inferred from homology"/>
<protein>
    <submittedName>
        <fullName evidence="12">Zn-dependent protease</fullName>
    </submittedName>
</protein>
<evidence type="ECO:0000256" key="10">
    <source>
        <dbReference type="SAM" id="Phobius"/>
    </source>
</evidence>
<gene>
    <name evidence="12" type="ORF">HNQ61_005764</name>
</gene>
<feature type="transmembrane region" description="Helical" evidence="10">
    <location>
        <begin position="73"/>
        <end position="96"/>
    </location>
</feature>
<feature type="transmembrane region" description="Helical" evidence="10">
    <location>
        <begin position="257"/>
        <end position="278"/>
    </location>
</feature>
<dbReference type="AlphaFoldDB" id="A0A841H831"/>
<feature type="transmembrane region" description="Helical" evidence="10">
    <location>
        <begin position="299"/>
        <end position="321"/>
    </location>
</feature>
<name>A0A841H831_9BACT</name>
<evidence type="ECO:0000313" key="12">
    <source>
        <dbReference type="EMBL" id="MBB6074083.1"/>
    </source>
</evidence>
<dbReference type="GO" id="GO:0016020">
    <property type="term" value="C:membrane"/>
    <property type="evidence" value="ECO:0007669"/>
    <property type="project" value="UniProtKB-SubCell"/>
</dbReference>
<comment type="subcellular location">
    <subcellularLocation>
        <location evidence="2">Membrane</location>
        <topology evidence="2">Multi-pass membrane protein</topology>
    </subcellularLocation>
</comment>